<reference evidence="1 2" key="1">
    <citation type="submission" date="2016-04" db="EMBL/GenBank/DDBJ databases">
        <title>The genome of Intoshia linei affirms orthonectids as highly simplified spiralians.</title>
        <authorList>
            <person name="Mikhailov K.V."/>
            <person name="Slusarev G.S."/>
            <person name="Nikitin M.A."/>
            <person name="Logacheva M.D."/>
            <person name="Penin A."/>
            <person name="Aleoshin V."/>
            <person name="Panchin Y.V."/>
        </authorList>
    </citation>
    <scope>NUCLEOTIDE SEQUENCE [LARGE SCALE GENOMIC DNA]</scope>
    <source>
        <strain evidence="1">Intl2013</strain>
        <tissue evidence="1">Whole animal</tissue>
    </source>
</reference>
<keyword evidence="2" id="KW-1185">Reference proteome</keyword>
<dbReference type="EMBL" id="LWCA01000130">
    <property type="protein sequence ID" value="OAF70600.1"/>
    <property type="molecule type" value="Genomic_DNA"/>
</dbReference>
<evidence type="ECO:0000313" key="1">
    <source>
        <dbReference type="EMBL" id="OAF70600.1"/>
    </source>
</evidence>
<dbReference type="Proteomes" id="UP000078046">
    <property type="component" value="Unassembled WGS sequence"/>
</dbReference>
<sequence length="760" mass="88277">MKNKEMYITQPNMFIPSKFIIHNKAQSNRIYNIYADILRKNHKTLTTFVDASSQPQKNGRVNIRKIIKDKFLSICKKTLDRKSLFKIMLMLNKELSKKNVKSIYGKSRNRLRKKKNKRKKIIERIRKIKTAYLQKKTTGNNKEQKKRIHQTYFNNCLKFNNGNKKRFKKLYLILKLIRIFNNICVNRSIRPIYIKNMDKKPSNLFGDVFRIQVPETPKVNSDKLEIFNRNHDENLIEKLKLLYLSKTYGNAASTFLKSKSNFKNSSVDTSLFQCTKRLGGRKNAFYPQLDMYSNLFNSSASPGFEGKNKFAEDSIICDTLSYNESLLNGCLSPIGSEADSVAVKSPVKKSIENESFSSINSNEDVKVNKTLPLRISVTSEPDTGNITNTIYREESRPKRRLTTSKQPNLIFSHNDVVTKKSIVKKYIDLPIRKFSLNRIPAEIINNRFTFNKDRVASYGNSGNKEIISRSPSVCLEGEKATVKITPIENSSKPQYIHLNKLKQHYQKIQSDKLSSRMYYQNFSSETNHNSIYTISRHVSLDSTFPTARKVKIDVKIPNEKNNNLIRIFYQPKSSSMEKVSQQINDVRLAILQESKFHNDEMEMIKKINSRFPKIKLGETIVKSLLNRTSAVFKIPSNINLIRTITPKNYLSKYVDVKAHNRLNIYKNKTAIALKYIYPNLINDNTFKEIAGISGLEQTPVNYEYFKGICAFSERYLYNKINENNPMDDRKKRVSYEILDRNIALNRMQYEVPISAILKHL</sequence>
<dbReference type="AlphaFoldDB" id="A0A177B8V7"/>
<proteinExistence type="predicted"/>
<protein>
    <submittedName>
        <fullName evidence="1">Uncharacterized protein</fullName>
    </submittedName>
</protein>
<organism evidence="1 2">
    <name type="scientific">Intoshia linei</name>
    <dbReference type="NCBI Taxonomy" id="1819745"/>
    <lineage>
        <taxon>Eukaryota</taxon>
        <taxon>Metazoa</taxon>
        <taxon>Spiralia</taxon>
        <taxon>Lophotrochozoa</taxon>
        <taxon>Mesozoa</taxon>
        <taxon>Orthonectida</taxon>
        <taxon>Rhopaluridae</taxon>
        <taxon>Intoshia</taxon>
    </lineage>
</organism>
<gene>
    <name evidence="1" type="ORF">A3Q56_01676</name>
</gene>
<accession>A0A177B8V7</accession>
<name>A0A177B8V7_9BILA</name>
<comment type="caution">
    <text evidence="1">The sequence shown here is derived from an EMBL/GenBank/DDBJ whole genome shotgun (WGS) entry which is preliminary data.</text>
</comment>
<evidence type="ECO:0000313" key="2">
    <source>
        <dbReference type="Proteomes" id="UP000078046"/>
    </source>
</evidence>